<proteinExistence type="predicted"/>
<sequence length="244" mass="29694">MNDVNYEIYQQMYKSLFIKEGKYNFDDNSFQKDLKNIYSILKNKNQDFQDSQETSIGYLDNNKEEDIQYLWKLETYQIMKKTPSLIENVFHQQCLNVIMISLNESKKEEIQWTLEFIFFLLSCIIDFHYNKKENNYEEREKNKQEKETDTEKNKEMRDTIEENEMNKQEKEKEISAKENKYSKNEFDGNKKKINNKKIDEINNHTLKCNSEIKYHQRQDQDATSHFSNFNFNNYDNIKFEGINK</sequence>
<reference evidence="2 3" key="2">
    <citation type="submission" date="2016-08" db="EMBL/GenBank/DDBJ databases">
        <title>Pervasive Adenine N6-methylation of Active Genes in Fungi.</title>
        <authorList>
            <consortium name="DOE Joint Genome Institute"/>
            <person name="Mondo S.J."/>
            <person name="Dannebaum R.O."/>
            <person name="Kuo R.C."/>
            <person name="Labutti K."/>
            <person name="Haridas S."/>
            <person name="Kuo A."/>
            <person name="Salamov A."/>
            <person name="Ahrendt S.R."/>
            <person name="Lipzen A."/>
            <person name="Sullivan W."/>
            <person name="Andreopoulos W.B."/>
            <person name="Clum A."/>
            <person name="Lindquist E."/>
            <person name="Daum C."/>
            <person name="Ramamoorthy G.K."/>
            <person name="Gryganskyi A."/>
            <person name="Culley D."/>
            <person name="Magnuson J.K."/>
            <person name="James T.Y."/>
            <person name="O'Malley M.A."/>
            <person name="Stajich J.E."/>
            <person name="Spatafora J.W."/>
            <person name="Visel A."/>
            <person name="Grigoriev I.V."/>
        </authorList>
    </citation>
    <scope>NUCLEOTIDE SEQUENCE [LARGE SCALE GENOMIC DNA]</scope>
    <source>
        <strain evidence="3">finn</strain>
    </source>
</reference>
<reference evidence="2 3" key="1">
    <citation type="submission" date="2016-08" db="EMBL/GenBank/DDBJ databases">
        <title>Genomes of anaerobic fungi encode conserved fungal cellulosomes for biomass hydrolysis.</title>
        <authorList>
            <consortium name="DOE Joint Genome Institute"/>
            <person name="Haitjema C.H."/>
            <person name="Gilmore S.P."/>
            <person name="Henske J.K."/>
            <person name="Solomon K.V."/>
            <person name="De Groot R."/>
            <person name="Kuo A."/>
            <person name="Mondo S.J."/>
            <person name="Salamov A.A."/>
            <person name="Labutti K."/>
            <person name="Zhao Z."/>
            <person name="Chiniquy J."/>
            <person name="Barry K."/>
            <person name="Brewer H.M."/>
            <person name="Purvine S.O."/>
            <person name="Wright A.T."/>
            <person name="Boxma B."/>
            <person name="Van Alen T."/>
            <person name="Hackstein J.H."/>
            <person name="Baker S.E."/>
            <person name="Grigoriev I.V."/>
            <person name="O'Malley M.A."/>
        </authorList>
    </citation>
    <scope>NUCLEOTIDE SEQUENCE [LARGE SCALE GENOMIC DNA]</scope>
    <source>
        <strain evidence="3">finn</strain>
    </source>
</reference>
<keyword evidence="3" id="KW-1185">Reference proteome</keyword>
<dbReference type="OrthoDB" id="10645002at2759"/>
<dbReference type="Proteomes" id="UP000193719">
    <property type="component" value="Unassembled WGS sequence"/>
</dbReference>
<name>A0A1Y1VNS6_9FUNG</name>
<dbReference type="AlphaFoldDB" id="A0A1Y1VNS6"/>
<accession>A0A1Y1VNS6</accession>
<evidence type="ECO:0000313" key="3">
    <source>
        <dbReference type="Proteomes" id="UP000193719"/>
    </source>
</evidence>
<organism evidence="2 3">
    <name type="scientific">Piromyces finnis</name>
    <dbReference type="NCBI Taxonomy" id="1754191"/>
    <lineage>
        <taxon>Eukaryota</taxon>
        <taxon>Fungi</taxon>
        <taxon>Fungi incertae sedis</taxon>
        <taxon>Chytridiomycota</taxon>
        <taxon>Chytridiomycota incertae sedis</taxon>
        <taxon>Neocallimastigomycetes</taxon>
        <taxon>Neocallimastigales</taxon>
        <taxon>Neocallimastigaceae</taxon>
        <taxon>Piromyces</taxon>
    </lineage>
</organism>
<comment type="caution">
    <text evidence="2">The sequence shown here is derived from an EMBL/GenBank/DDBJ whole genome shotgun (WGS) entry which is preliminary data.</text>
</comment>
<evidence type="ECO:0000256" key="1">
    <source>
        <dbReference type="SAM" id="MobiDB-lite"/>
    </source>
</evidence>
<feature type="region of interest" description="Disordered" evidence="1">
    <location>
        <begin position="136"/>
        <end position="157"/>
    </location>
</feature>
<dbReference type="EMBL" id="MCFH01000001">
    <property type="protein sequence ID" value="ORX60792.1"/>
    <property type="molecule type" value="Genomic_DNA"/>
</dbReference>
<protein>
    <submittedName>
        <fullName evidence="2">Uncharacterized protein</fullName>
    </submittedName>
</protein>
<evidence type="ECO:0000313" key="2">
    <source>
        <dbReference type="EMBL" id="ORX60792.1"/>
    </source>
</evidence>
<gene>
    <name evidence="2" type="ORF">BCR36DRAFT_365383</name>
</gene>